<evidence type="ECO:0000256" key="9">
    <source>
        <dbReference type="SAM" id="Phobius"/>
    </source>
</evidence>
<accession>A0A3S4HBX6</accession>
<gene>
    <name evidence="10" type="primary">rbsC_5</name>
    <name evidence="10" type="ORF">NCTC13635_04772</name>
</gene>
<dbReference type="EMBL" id="LR134162">
    <property type="protein sequence ID" value="VEB04855.1"/>
    <property type="molecule type" value="Genomic_DNA"/>
</dbReference>
<dbReference type="CDD" id="cd06579">
    <property type="entry name" value="TM_PBP1_transp_AraH_like"/>
    <property type="match status" value="2"/>
</dbReference>
<keyword evidence="8 9" id="KW-0472">Membrane</keyword>
<protein>
    <submittedName>
        <fullName evidence="10">Ribose/xylose/arabinose/galactoside ABC transporter permease 1</fullName>
    </submittedName>
</protein>
<feature type="transmembrane region" description="Helical" evidence="9">
    <location>
        <begin position="20"/>
        <end position="42"/>
    </location>
</feature>
<feature type="transmembrane region" description="Helical" evidence="9">
    <location>
        <begin position="143"/>
        <end position="165"/>
    </location>
</feature>
<evidence type="ECO:0000313" key="11">
    <source>
        <dbReference type="Proteomes" id="UP000282433"/>
    </source>
</evidence>
<comment type="similarity">
    <text evidence="2">Belongs to the binding-protein-dependent transport system permease family. AraH/RbsC subfamily.</text>
</comment>
<name>A0A3S4HBX6_KLEPN</name>
<comment type="subcellular location">
    <subcellularLocation>
        <location evidence="1">Cell inner membrane</location>
        <topology evidence="1">Multi-pass membrane protein</topology>
    </subcellularLocation>
</comment>
<reference evidence="10 11" key="1">
    <citation type="submission" date="2018-12" db="EMBL/GenBank/DDBJ databases">
        <authorList>
            <consortium name="Pathogen Informatics"/>
        </authorList>
    </citation>
    <scope>NUCLEOTIDE SEQUENCE [LARGE SCALE GENOMIC DNA]</scope>
    <source>
        <strain evidence="10 11">NCTC13635</strain>
    </source>
</reference>
<feature type="transmembrane region" description="Helical" evidence="9">
    <location>
        <begin position="177"/>
        <end position="198"/>
    </location>
</feature>
<keyword evidence="5" id="KW-0997">Cell inner membrane</keyword>
<keyword evidence="3" id="KW-0813">Transport</keyword>
<keyword evidence="7 9" id="KW-1133">Transmembrane helix</keyword>
<keyword evidence="4" id="KW-1003">Cell membrane</keyword>
<evidence type="ECO:0000256" key="6">
    <source>
        <dbReference type="ARBA" id="ARBA00022692"/>
    </source>
</evidence>
<dbReference type="Proteomes" id="UP000282433">
    <property type="component" value="Chromosome"/>
</dbReference>
<evidence type="ECO:0000313" key="10">
    <source>
        <dbReference type="EMBL" id="VEB04855.1"/>
    </source>
</evidence>
<sequence>MTIIAQYGMVVMLQKVGGNFAVAFVLAGGIGVLLGLVNALLVNRLRVPSIIITISTLNIFYGLLLWLSKGVWLYDFPPWFEKGVMLFKYTDADGYDYGLGLPLLTMIVVVLLTAFIMNFTTVGRKIYAMGGNRESASRVGFSVLRLQLFVYGYMGLMSGAAGVVQAWTVMTVAPDSLLGYELTVLAAVVLGGTSLIGGRGTLTGTLLGVILLAVMQNGLNLLGVSSYWQTPDHWGDHRRQHQRNGMEPASEPELVMKKSWRNNVEFYLIGLLLLMVIAFSIAMPNIFWSVSNFQSIASQMPVLGILALAMAMTMLCGGINLSIIATANACSLVMAWVATSYPPGGATALATLLAGGGAAMIIGLCNGILIAGIRVSPILATLGMMTLLKGINILITGGSAIANYPQWVLWLNHAQWFGIPLPMWLFAVVAAGLWVLLEKSPLGRAIMLIGSNERATHYSGINTRRVLMWVYVISALLCAVAAFLMMSKLNSAKASYGESYLLVSILAAVLGGVNPDGGSGRIVGMVLALFLLQIIESGFNILGISPYLTMALWGVLLLCFIQARGMLGLERAG</sequence>
<dbReference type="GO" id="GO:0022857">
    <property type="term" value="F:transmembrane transporter activity"/>
    <property type="evidence" value="ECO:0007669"/>
    <property type="project" value="InterPro"/>
</dbReference>
<dbReference type="InterPro" id="IPR001851">
    <property type="entry name" value="ABC_transp_permease"/>
</dbReference>
<evidence type="ECO:0000256" key="8">
    <source>
        <dbReference type="ARBA" id="ARBA00023136"/>
    </source>
</evidence>
<evidence type="ECO:0000256" key="2">
    <source>
        <dbReference type="ARBA" id="ARBA00007942"/>
    </source>
</evidence>
<dbReference type="PANTHER" id="PTHR32196">
    <property type="entry name" value="ABC TRANSPORTER PERMEASE PROTEIN YPHD-RELATED-RELATED"/>
    <property type="match status" value="1"/>
</dbReference>
<feature type="transmembrane region" description="Helical" evidence="9">
    <location>
        <begin position="49"/>
        <end position="68"/>
    </location>
</feature>
<dbReference type="AlphaFoldDB" id="A0A3S4HBX6"/>
<organism evidence="10 11">
    <name type="scientific">Klebsiella pneumoniae</name>
    <dbReference type="NCBI Taxonomy" id="573"/>
    <lineage>
        <taxon>Bacteria</taxon>
        <taxon>Pseudomonadati</taxon>
        <taxon>Pseudomonadota</taxon>
        <taxon>Gammaproteobacteria</taxon>
        <taxon>Enterobacterales</taxon>
        <taxon>Enterobacteriaceae</taxon>
        <taxon>Klebsiella/Raoultella group</taxon>
        <taxon>Klebsiella</taxon>
        <taxon>Klebsiella pneumoniae complex</taxon>
    </lineage>
</organism>
<feature type="transmembrane region" description="Helical" evidence="9">
    <location>
        <begin position="466"/>
        <end position="487"/>
    </location>
</feature>
<feature type="transmembrane region" description="Helical" evidence="9">
    <location>
        <begin position="522"/>
        <end position="544"/>
    </location>
</feature>
<feature type="transmembrane region" description="Helical" evidence="9">
    <location>
        <begin position="378"/>
        <end position="402"/>
    </location>
</feature>
<feature type="transmembrane region" description="Helical" evidence="9">
    <location>
        <begin position="99"/>
        <end position="122"/>
    </location>
</feature>
<proteinExistence type="inferred from homology"/>
<evidence type="ECO:0000256" key="7">
    <source>
        <dbReference type="ARBA" id="ARBA00022989"/>
    </source>
</evidence>
<feature type="transmembrane region" description="Helical" evidence="9">
    <location>
        <begin position="302"/>
        <end position="325"/>
    </location>
</feature>
<feature type="transmembrane region" description="Helical" evidence="9">
    <location>
        <begin position="550"/>
        <end position="569"/>
    </location>
</feature>
<feature type="transmembrane region" description="Helical" evidence="9">
    <location>
        <begin position="499"/>
        <end position="515"/>
    </location>
</feature>
<evidence type="ECO:0000256" key="5">
    <source>
        <dbReference type="ARBA" id="ARBA00022519"/>
    </source>
</evidence>
<feature type="transmembrane region" description="Helical" evidence="9">
    <location>
        <begin position="414"/>
        <end position="437"/>
    </location>
</feature>
<evidence type="ECO:0000256" key="4">
    <source>
        <dbReference type="ARBA" id="ARBA00022475"/>
    </source>
</evidence>
<evidence type="ECO:0000256" key="3">
    <source>
        <dbReference type="ARBA" id="ARBA00022448"/>
    </source>
</evidence>
<feature type="transmembrane region" description="Helical" evidence="9">
    <location>
        <begin position="266"/>
        <end position="290"/>
    </location>
</feature>
<feature type="transmembrane region" description="Helical" evidence="9">
    <location>
        <begin position="205"/>
        <end position="228"/>
    </location>
</feature>
<dbReference type="PANTHER" id="PTHR32196:SF21">
    <property type="entry name" value="ABC TRANSPORTER PERMEASE PROTEIN YPHD-RELATED"/>
    <property type="match status" value="1"/>
</dbReference>
<evidence type="ECO:0000256" key="1">
    <source>
        <dbReference type="ARBA" id="ARBA00004429"/>
    </source>
</evidence>
<dbReference type="GO" id="GO:0005886">
    <property type="term" value="C:plasma membrane"/>
    <property type="evidence" value="ECO:0007669"/>
    <property type="project" value="UniProtKB-SubCell"/>
</dbReference>
<feature type="transmembrane region" description="Helical" evidence="9">
    <location>
        <begin position="345"/>
        <end position="371"/>
    </location>
</feature>
<dbReference type="Pfam" id="PF02653">
    <property type="entry name" value="BPD_transp_2"/>
    <property type="match status" value="2"/>
</dbReference>
<keyword evidence="6 9" id="KW-0812">Transmembrane</keyword>